<gene>
    <name evidence="2" type="ORF">DWW02_00440</name>
</gene>
<keyword evidence="1" id="KW-1133">Transmembrane helix</keyword>
<keyword evidence="1" id="KW-0472">Membrane</keyword>
<sequence>MREKTLKGSLTVEAAWIMAMVLLSIAVMLQQACRIHDETKAAMGLHEALEKGRHGSAKELEASASGVQEHLGRLMFFPDCALAIKEKGKRIYGEGRGGKWKREIVAERFRPETFLRKITLIEGLVKEDGN</sequence>
<dbReference type="RefSeq" id="WP_118017100.1">
    <property type="nucleotide sequence ID" value="NZ_CAUHGS010000018.1"/>
</dbReference>
<evidence type="ECO:0000256" key="1">
    <source>
        <dbReference type="SAM" id="Phobius"/>
    </source>
</evidence>
<dbReference type="Proteomes" id="UP000284543">
    <property type="component" value="Unassembled WGS sequence"/>
</dbReference>
<evidence type="ECO:0000313" key="3">
    <source>
        <dbReference type="Proteomes" id="UP000284543"/>
    </source>
</evidence>
<dbReference type="EMBL" id="QRZM01000001">
    <property type="protein sequence ID" value="RGV78244.1"/>
    <property type="molecule type" value="Genomic_DNA"/>
</dbReference>
<organism evidence="2 3">
    <name type="scientific">Enterocloster bolteae</name>
    <dbReference type="NCBI Taxonomy" id="208479"/>
    <lineage>
        <taxon>Bacteria</taxon>
        <taxon>Bacillati</taxon>
        <taxon>Bacillota</taxon>
        <taxon>Clostridia</taxon>
        <taxon>Lachnospirales</taxon>
        <taxon>Lachnospiraceae</taxon>
        <taxon>Enterocloster</taxon>
    </lineage>
</organism>
<accession>A0A412ZDL0</accession>
<proteinExistence type="predicted"/>
<evidence type="ECO:0000313" key="2">
    <source>
        <dbReference type="EMBL" id="RGV78244.1"/>
    </source>
</evidence>
<feature type="transmembrane region" description="Helical" evidence="1">
    <location>
        <begin position="12"/>
        <end position="29"/>
    </location>
</feature>
<protein>
    <recommendedName>
        <fullName evidence="4">Pilus assembly protein</fullName>
    </recommendedName>
</protein>
<evidence type="ECO:0008006" key="4">
    <source>
        <dbReference type="Google" id="ProtNLM"/>
    </source>
</evidence>
<reference evidence="2 3" key="1">
    <citation type="submission" date="2018-08" db="EMBL/GenBank/DDBJ databases">
        <title>A genome reference for cultivated species of the human gut microbiota.</title>
        <authorList>
            <person name="Zou Y."/>
            <person name="Xue W."/>
            <person name="Luo G."/>
        </authorList>
    </citation>
    <scope>NUCLEOTIDE SEQUENCE [LARGE SCALE GENOMIC DNA]</scope>
    <source>
        <strain evidence="2 3">AF14-18</strain>
    </source>
</reference>
<name>A0A412ZDL0_9FIRM</name>
<dbReference type="AlphaFoldDB" id="A0A412ZDL0"/>
<comment type="caution">
    <text evidence="2">The sequence shown here is derived from an EMBL/GenBank/DDBJ whole genome shotgun (WGS) entry which is preliminary data.</text>
</comment>
<keyword evidence="1" id="KW-0812">Transmembrane</keyword>